<dbReference type="RefSeq" id="WP_378281338.1">
    <property type="nucleotide sequence ID" value="NZ_JBHSON010000009.1"/>
</dbReference>
<protein>
    <submittedName>
        <fullName evidence="2">Uncharacterized protein</fullName>
    </submittedName>
</protein>
<organism evidence="2 3">
    <name type="scientific">Actinomadura rugatobispora</name>
    <dbReference type="NCBI Taxonomy" id="1994"/>
    <lineage>
        <taxon>Bacteria</taxon>
        <taxon>Bacillati</taxon>
        <taxon>Actinomycetota</taxon>
        <taxon>Actinomycetes</taxon>
        <taxon>Streptosporangiales</taxon>
        <taxon>Thermomonosporaceae</taxon>
        <taxon>Actinomadura</taxon>
    </lineage>
</organism>
<feature type="signal peptide" evidence="1">
    <location>
        <begin position="1"/>
        <end position="26"/>
    </location>
</feature>
<accession>A0ABW0ZUL7</accession>
<evidence type="ECO:0000256" key="1">
    <source>
        <dbReference type="SAM" id="SignalP"/>
    </source>
</evidence>
<evidence type="ECO:0000313" key="3">
    <source>
        <dbReference type="Proteomes" id="UP001596074"/>
    </source>
</evidence>
<gene>
    <name evidence="2" type="ORF">ACFPZN_08875</name>
</gene>
<comment type="caution">
    <text evidence="2">The sequence shown here is derived from an EMBL/GenBank/DDBJ whole genome shotgun (WGS) entry which is preliminary data.</text>
</comment>
<keyword evidence="3" id="KW-1185">Reference proteome</keyword>
<dbReference type="Proteomes" id="UP001596074">
    <property type="component" value="Unassembled WGS sequence"/>
</dbReference>
<proteinExistence type="predicted"/>
<sequence length="89" mass="10427">MRLIIIFLMTAALTLSGLVGISAANAAPTSVGQRVSIEHHRDGDRNGHHGDRRFRDDRRFDRHHREFFRHDFFRHHHHHHGARIVIRIG</sequence>
<name>A0ABW0ZUL7_9ACTN</name>
<dbReference type="EMBL" id="JBHSON010000009">
    <property type="protein sequence ID" value="MFC5745716.1"/>
    <property type="molecule type" value="Genomic_DNA"/>
</dbReference>
<reference evidence="3" key="1">
    <citation type="journal article" date="2019" name="Int. J. Syst. Evol. Microbiol.">
        <title>The Global Catalogue of Microorganisms (GCM) 10K type strain sequencing project: providing services to taxonomists for standard genome sequencing and annotation.</title>
        <authorList>
            <consortium name="The Broad Institute Genomics Platform"/>
            <consortium name="The Broad Institute Genome Sequencing Center for Infectious Disease"/>
            <person name="Wu L."/>
            <person name="Ma J."/>
        </authorList>
    </citation>
    <scope>NUCLEOTIDE SEQUENCE [LARGE SCALE GENOMIC DNA]</scope>
    <source>
        <strain evidence="3">KCTC 42087</strain>
    </source>
</reference>
<keyword evidence="1" id="KW-0732">Signal</keyword>
<evidence type="ECO:0000313" key="2">
    <source>
        <dbReference type="EMBL" id="MFC5745716.1"/>
    </source>
</evidence>
<feature type="chain" id="PRO_5045771324" evidence="1">
    <location>
        <begin position="27"/>
        <end position="89"/>
    </location>
</feature>